<protein>
    <submittedName>
        <fullName evidence="2">Uncharacterized protein</fullName>
    </submittedName>
</protein>
<gene>
    <name evidence="2" type="ORF">SMAR0320_LOCUS314</name>
</gene>
<feature type="region of interest" description="Disordered" evidence="1">
    <location>
        <begin position="76"/>
        <end position="104"/>
    </location>
</feature>
<feature type="compositionally biased region" description="Acidic residues" evidence="1">
    <location>
        <begin position="254"/>
        <end position="284"/>
    </location>
</feature>
<feature type="compositionally biased region" description="Polar residues" evidence="1">
    <location>
        <begin position="85"/>
        <end position="99"/>
    </location>
</feature>
<sequence>MTAIRNLVRNNNAVIVGAAVATSSAIILHQSSPSQAEQKKQAKTDKKLEVHLMDRIAKKPYLNYHSVPNTIQAKRTYRGRRSEENNTAVKSTNTPQNTRPKGVPSRLRILVLDVPKFKEEALEDHGVCQLPSEIFSTKGPKFVDGVAPPKAVDKKSTGYYYSKGEKSSRKERRANMKPIAQKSLAKQLYYCYDSKQASSENETQKQQPVIGVEILEGSIMDLNPNNIRRTYTSTSGKMRKSHSVYPPKLGDGVADVDEANEFETETEVEEVETESEEDLNESEDTDKMNTLENERTAPWNQYAWLEEMYLRINGIVPFSEPIHRAHTISQWLYGRIYSHTIAPTYSAHRLWMWWWWPAVFSYNRSNLIKNGGVDGNGECNLYGDESNSRSLLSWPPSIPLRKKLNRASNKPHAVLADGAALHRVPGSLRFLTKTCRDANVPLFIFNDPRSWGSQTHSTLSEAVVDIRRSVTDNVVSHCLDIREGSAFERGRLVGQFEKELAWQASEAARKTREAWKSARRRLERDKCEDWSELGDDELRQKLIERKVLALGSDDNDEDHSHVQSITSTKQLLEICRKCLEEEEKGTGDSRYV</sequence>
<name>A0A7S2K9N7_9STRA</name>
<proteinExistence type="predicted"/>
<dbReference type="AlphaFoldDB" id="A0A7S2K9N7"/>
<evidence type="ECO:0000313" key="2">
    <source>
        <dbReference type="EMBL" id="CAD9570366.1"/>
    </source>
</evidence>
<reference evidence="2" key="1">
    <citation type="submission" date="2021-01" db="EMBL/GenBank/DDBJ databases">
        <authorList>
            <person name="Corre E."/>
            <person name="Pelletier E."/>
            <person name="Niang G."/>
            <person name="Scheremetjew M."/>
            <person name="Finn R."/>
            <person name="Kale V."/>
            <person name="Holt S."/>
            <person name="Cochrane G."/>
            <person name="Meng A."/>
            <person name="Brown T."/>
            <person name="Cohen L."/>
        </authorList>
    </citation>
    <scope>NUCLEOTIDE SEQUENCE</scope>
    <source>
        <strain evidence="2">SM1012Den-03</strain>
    </source>
</reference>
<accession>A0A7S2K9N7</accession>
<evidence type="ECO:0000256" key="1">
    <source>
        <dbReference type="SAM" id="MobiDB-lite"/>
    </source>
</evidence>
<dbReference type="EMBL" id="HBGZ01000427">
    <property type="protein sequence ID" value="CAD9570366.1"/>
    <property type="molecule type" value="Transcribed_RNA"/>
</dbReference>
<feature type="region of interest" description="Disordered" evidence="1">
    <location>
        <begin position="231"/>
        <end position="286"/>
    </location>
</feature>
<organism evidence="2">
    <name type="scientific">Skeletonema marinoi</name>
    <dbReference type="NCBI Taxonomy" id="267567"/>
    <lineage>
        <taxon>Eukaryota</taxon>
        <taxon>Sar</taxon>
        <taxon>Stramenopiles</taxon>
        <taxon>Ochrophyta</taxon>
        <taxon>Bacillariophyta</taxon>
        <taxon>Coscinodiscophyceae</taxon>
        <taxon>Thalassiosirophycidae</taxon>
        <taxon>Thalassiosirales</taxon>
        <taxon>Skeletonemataceae</taxon>
        <taxon>Skeletonema</taxon>
        <taxon>Skeletonema marinoi-dohrnii complex</taxon>
    </lineage>
</organism>